<proteinExistence type="predicted"/>
<reference evidence="2" key="1">
    <citation type="journal article" date="2019" name="Int. J. Syst. Evol. Microbiol.">
        <title>The Global Catalogue of Microorganisms (GCM) 10K type strain sequencing project: providing services to taxonomists for standard genome sequencing and annotation.</title>
        <authorList>
            <consortium name="The Broad Institute Genomics Platform"/>
            <consortium name="The Broad Institute Genome Sequencing Center for Infectious Disease"/>
            <person name="Wu L."/>
            <person name="Ma J."/>
        </authorList>
    </citation>
    <scope>NUCLEOTIDE SEQUENCE [LARGE SCALE GENOMIC DNA]</scope>
    <source>
        <strain evidence="2">CCUG 63563</strain>
    </source>
</reference>
<dbReference type="Proteomes" id="UP001596976">
    <property type="component" value="Unassembled WGS sequence"/>
</dbReference>
<dbReference type="RefSeq" id="WP_381012939.1">
    <property type="nucleotide sequence ID" value="NZ_JBHTJF010000034.1"/>
</dbReference>
<comment type="caution">
    <text evidence="1">The sequence shown here is derived from an EMBL/GenBank/DDBJ whole genome shotgun (WGS) entry which is preliminary data.</text>
</comment>
<sequence length="182" mass="21697">MTYYSIPNVIVFSNTKAVPIMKGQEKLIGHLTRPQQTPFERYASFQFERFDQTVTRTMGIMENGWKRLWITEYGIQTAKQRVHLKEKAGHHLLYFCVEGQLGNDTIQISENWSGQLHVTFNQTKIAYVELSDDKKHIVFYFHQPINENHPFFAFILCAPYFYRIYKKEHDFIEEWADERSFS</sequence>
<gene>
    <name evidence="1" type="ORF">ACFQ0V_09985</name>
</gene>
<evidence type="ECO:0000313" key="1">
    <source>
        <dbReference type="EMBL" id="MFD0944073.1"/>
    </source>
</evidence>
<accession>A0ABW3H158</accession>
<organism evidence="1 2">
    <name type="scientific">Savagea faecisuis</name>
    <dbReference type="NCBI Taxonomy" id="1274803"/>
    <lineage>
        <taxon>Bacteria</taxon>
        <taxon>Bacillati</taxon>
        <taxon>Bacillota</taxon>
        <taxon>Bacilli</taxon>
        <taxon>Bacillales</taxon>
        <taxon>Caryophanaceae</taxon>
        <taxon>Savagea</taxon>
    </lineage>
</organism>
<dbReference type="EMBL" id="JBHTJF010000034">
    <property type="protein sequence ID" value="MFD0944073.1"/>
    <property type="molecule type" value="Genomic_DNA"/>
</dbReference>
<keyword evidence="2" id="KW-1185">Reference proteome</keyword>
<protein>
    <submittedName>
        <fullName evidence="1">Uncharacterized protein</fullName>
    </submittedName>
</protein>
<name>A0ABW3H158_9BACL</name>
<evidence type="ECO:0000313" key="2">
    <source>
        <dbReference type="Proteomes" id="UP001596976"/>
    </source>
</evidence>